<dbReference type="KEGG" id="tsa:AciPR4_1241"/>
<dbReference type="InterPro" id="IPR019801">
    <property type="entry name" value="Glyco_hydro_35_CS"/>
</dbReference>
<feature type="chain" id="PRO_5003232828" description="Beta-galactosidase" evidence="6">
    <location>
        <begin position="21"/>
        <end position="822"/>
    </location>
</feature>
<dbReference type="GO" id="GO:0005975">
    <property type="term" value="P:carbohydrate metabolic process"/>
    <property type="evidence" value="ECO:0007669"/>
    <property type="project" value="InterPro"/>
</dbReference>
<comment type="similarity">
    <text evidence="1 5">Belongs to the glycosyl hydrolase 35 family.</text>
</comment>
<keyword evidence="3 4" id="KW-0326">Glycosidase</keyword>
<proteinExistence type="inferred from homology"/>
<dbReference type="AlphaFoldDB" id="E8UYH8"/>
<keyword evidence="9" id="KW-1185">Reference proteome</keyword>
<reference evidence="8 9" key="1">
    <citation type="journal article" date="2012" name="Stand. Genomic Sci.">
        <title>Complete genome sequence of Terriglobus saanensis type strain SP1PR4(T), an Acidobacteria from tundra soil.</title>
        <authorList>
            <person name="Rawat S.R."/>
            <person name="Mannisto M.K."/>
            <person name="Starovoytov V."/>
            <person name="Goodwin L."/>
            <person name="Nolan M."/>
            <person name="Hauser L."/>
            <person name="Land M."/>
            <person name="Davenport K.W."/>
            <person name="Woyke T."/>
            <person name="Haggblom M.M."/>
        </authorList>
    </citation>
    <scope>NUCLEOTIDE SEQUENCE</scope>
    <source>
        <strain evidence="9">ATCC BAA-1853 / DSM 23119 / SP1PR4</strain>
    </source>
</reference>
<accession>E8UYH8</accession>
<evidence type="ECO:0000256" key="4">
    <source>
        <dbReference type="RuleBase" id="RU000675"/>
    </source>
</evidence>
<gene>
    <name evidence="8" type="ordered locus">AciPR4_1241</name>
</gene>
<dbReference type="GO" id="GO:0004565">
    <property type="term" value="F:beta-galactosidase activity"/>
    <property type="evidence" value="ECO:0007669"/>
    <property type="project" value="UniProtKB-EC"/>
</dbReference>
<protein>
    <recommendedName>
        <fullName evidence="4">Beta-galactosidase</fullName>
        <ecNumber evidence="4">3.2.1.23</ecNumber>
    </recommendedName>
</protein>
<evidence type="ECO:0000313" key="9">
    <source>
        <dbReference type="Proteomes" id="UP000006844"/>
    </source>
</evidence>
<dbReference type="PANTHER" id="PTHR23421">
    <property type="entry name" value="BETA-GALACTOSIDASE RELATED"/>
    <property type="match status" value="1"/>
</dbReference>
<evidence type="ECO:0000256" key="6">
    <source>
        <dbReference type="SAM" id="SignalP"/>
    </source>
</evidence>
<evidence type="ECO:0000256" key="3">
    <source>
        <dbReference type="ARBA" id="ARBA00023295"/>
    </source>
</evidence>
<dbReference type="InterPro" id="IPR001944">
    <property type="entry name" value="Glycoside_Hdrlase_35"/>
</dbReference>
<dbReference type="SUPFAM" id="SSF51445">
    <property type="entry name" value="(Trans)glycosidases"/>
    <property type="match status" value="1"/>
</dbReference>
<evidence type="ECO:0000313" key="8">
    <source>
        <dbReference type="EMBL" id="ADV82066.1"/>
    </source>
</evidence>
<dbReference type="Proteomes" id="UP000006844">
    <property type="component" value="Chromosome"/>
</dbReference>
<sequence>MKLSCLFVMACVAAVLSVSAGSQSSSHRVMIDASSPAPVPAPVLAKLGSSRNPAGDQIGVNSQYLTLNGKPWLPVMGEFHFSRFPEPQWEQEILKMKAAGVDIISTYVIWIHHEQVEGVFDWKGQRDLRHFVELCKQHGMYVYPRIGPWAHAEVRNGGFPDWLLKKGVVRTNDPAYLQEVQRFYAEIGEQLQGLLWKDGGPVVGTQIENEYRGSNKAVGEEHIRTLKQMAIAAGIDVPLYTVTGWDGAAIPLDAVLPVYGGYADAPWDASAEKLPPNEVYAFRFANRIAGSMGAIGGKGQSAAESYRGTPFLTAEVGAGTQDTYFRRPVLSTDDVAAMAPVMLGSGVNLLGYYMFHGGRNSSGGSITLQESQKTGYPTDVPVKSYDFQAPLGEFGQERDSLRKLKLVHYFLHDFGDVLAPMTPHQPQETPINPADGTVPRVSVRTSGEQGFIFFNNHVRGLEMPIRRQFQIEVKLPSGTVRVPETPIDLPSGAYGIWPLNYSLNGTLLRYSTAQLFKRVQRKGETYYFFFSVPGMPSEFLFAAGTKFLKISKEITLTHTADGVRLRLDSNRETEVQLAGGVHLVLLPEAEAEQVWAVDDPGVLVMTPADFFSDSGTWTLQSLGKAEIPFAVFGDHGVPTAAGAKVIAKRREGVFQRYGVTLPDIPLDVKVTPLRQATERSPWEFGPAFSWRPKPTPLAPEDTEFEHAAMWKIELPDLLKSDHIADVLLQIRYQGDVGRLYGGDCLLDDDFWNGLPWTIGLRELREDTCGQGKEFHLSILPLPERYPMYLEKASELHFEGGIAESLVSIRAIPQYEIRISARH</sequence>
<evidence type="ECO:0000256" key="2">
    <source>
        <dbReference type="ARBA" id="ARBA00022801"/>
    </source>
</evidence>
<feature type="domain" description="Glycoside hydrolase 35 catalytic" evidence="7">
    <location>
        <begin position="65"/>
        <end position="408"/>
    </location>
</feature>
<dbReference type="EC" id="3.2.1.23" evidence="4"/>
<dbReference type="InterPro" id="IPR037110">
    <property type="entry name" value="Betagal_dom2_sf"/>
</dbReference>
<dbReference type="PROSITE" id="PS01182">
    <property type="entry name" value="GLYCOSYL_HYDROL_F35"/>
    <property type="match status" value="1"/>
</dbReference>
<evidence type="ECO:0000256" key="5">
    <source>
        <dbReference type="RuleBase" id="RU003679"/>
    </source>
</evidence>
<dbReference type="Gene3D" id="3.20.20.80">
    <property type="entry name" value="Glycosidases"/>
    <property type="match status" value="1"/>
</dbReference>
<evidence type="ECO:0000256" key="1">
    <source>
        <dbReference type="ARBA" id="ARBA00009809"/>
    </source>
</evidence>
<feature type="signal peptide" evidence="6">
    <location>
        <begin position="1"/>
        <end position="20"/>
    </location>
</feature>
<dbReference type="RefSeq" id="WP_013567799.1">
    <property type="nucleotide sequence ID" value="NC_014963.1"/>
</dbReference>
<dbReference type="eggNOG" id="COG1874">
    <property type="taxonomic scope" value="Bacteria"/>
</dbReference>
<name>E8UYH8_TERSS</name>
<dbReference type="STRING" id="401053.AciPR4_1241"/>
<dbReference type="EMBL" id="CP002467">
    <property type="protein sequence ID" value="ADV82066.1"/>
    <property type="molecule type" value="Genomic_DNA"/>
</dbReference>
<dbReference type="InterPro" id="IPR017853">
    <property type="entry name" value="GH"/>
</dbReference>
<keyword evidence="2 4" id="KW-0378">Hydrolase</keyword>
<evidence type="ECO:0000259" key="7">
    <source>
        <dbReference type="Pfam" id="PF01301"/>
    </source>
</evidence>
<dbReference type="PRINTS" id="PR00742">
    <property type="entry name" value="GLHYDRLASE35"/>
</dbReference>
<organism evidence="8 9">
    <name type="scientific">Terriglobus saanensis (strain ATCC BAA-1853 / DSM 23119 / SP1PR4)</name>
    <dbReference type="NCBI Taxonomy" id="401053"/>
    <lineage>
        <taxon>Bacteria</taxon>
        <taxon>Pseudomonadati</taxon>
        <taxon>Acidobacteriota</taxon>
        <taxon>Terriglobia</taxon>
        <taxon>Terriglobales</taxon>
        <taxon>Acidobacteriaceae</taxon>
        <taxon>Terriglobus</taxon>
    </lineage>
</organism>
<dbReference type="Pfam" id="PF01301">
    <property type="entry name" value="Glyco_hydro_35"/>
    <property type="match status" value="1"/>
</dbReference>
<dbReference type="InterPro" id="IPR031330">
    <property type="entry name" value="Gly_Hdrlase_35_cat"/>
</dbReference>
<keyword evidence="6" id="KW-0732">Signal</keyword>
<dbReference type="HOGENOM" id="CLU_018711_0_0_0"/>
<comment type="catalytic activity">
    <reaction evidence="4">
        <text>Hydrolysis of terminal non-reducing beta-D-galactose residues in beta-D-galactosides.</text>
        <dbReference type="EC" id="3.2.1.23"/>
    </reaction>
</comment>
<dbReference type="Gene3D" id="2.102.20.10">
    <property type="entry name" value="Beta-galactosidase, domain 2"/>
    <property type="match status" value="1"/>
</dbReference>